<evidence type="ECO:0000256" key="1">
    <source>
        <dbReference type="ARBA" id="ARBA00009995"/>
    </source>
</evidence>
<accession>A0A7C9DGW0</accession>
<evidence type="ECO:0000313" key="2">
    <source>
        <dbReference type="EMBL" id="MBA4640103.1"/>
    </source>
</evidence>
<dbReference type="SUPFAM" id="SSF53756">
    <property type="entry name" value="UDP-Glycosyltransferase/glycogen phosphorylase"/>
    <property type="match status" value="1"/>
</dbReference>
<dbReference type="GO" id="GO:0035251">
    <property type="term" value="F:UDP-glucosyltransferase activity"/>
    <property type="evidence" value="ECO:0007669"/>
    <property type="project" value="InterPro"/>
</dbReference>
<protein>
    <submittedName>
        <fullName evidence="2">Uncharacterized protein</fullName>
    </submittedName>
</protein>
<comment type="similarity">
    <text evidence="1">Belongs to the UDP-glycosyltransferase family.</text>
</comment>
<dbReference type="PANTHER" id="PTHR48048">
    <property type="entry name" value="GLYCOSYLTRANSFERASE"/>
    <property type="match status" value="1"/>
</dbReference>
<name>A0A7C9DGW0_OPUST</name>
<reference evidence="2" key="1">
    <citation type="journal article" date="2013" name="J. Plant Res.">
        <title>Effect of fungi and light on seed germination of three Opuntia species from semiarid lands of central Mexico.</title>
        <authorList>
            <person name="Delgado-Sanchez P."/>
            <person name="Jimenez-Bremont J.F."/>
            <person name="Guerrero-Gonzalez Mde L."/>
            <person name="Flores J."/>
        </authorList>
    </citation>
    <scope>NUCLEOTIDE SEQUENCE</scope>
    <source>
        <tissue evidence="2">Cladode</tissue>
    </source>
</reference>
<dbReference type="AlphaFoldDB" id="A0A7C9DGW0"/>
<organism evidence="2">
    <name type="scientific">Opuntia streptacantha</name>
    <name type="common">Prickly pear cactus</name>
    <name type="synonym">Opuntia cardona</name>
    <dbReference type="NCBI Taxonomy" id="393608"/>
    <lineage>
        <taxon>Eukaryota</taxon>
        <taxon>Viridiplantae</taxon>
        <taxon>Streptophyta</taxon>
        <taxon>Embryophyta</taxon>
        <taxon>Tracheophyta</taxon>
        <taxon>Spermatophyta</taxon>
        <taxon>Magnoliopsida</taxon>
        <taxon>eudicotyledons</taxon>
        <taxon>Gunneridae</taxon>
        <taxon>Pentapetalae</taxon>
        <taxon>Caryophyllales</taxon>
        <taxon>Cactineae</taxon>
        <taxon>Cactaceae</taxon>
        <taxon>Opuntioideae</taxon>
        <taxon>Opuntia</taxon>
    </lineage>
</organism>
<sequence>MIYGNLLKYLAKGLDRAGNQFLWSLREPPPRGNGKLGLQSLHEIFAEALFEGFLQRAGHIGKIPTNGYPSPLGFGGFCVALRVKLNSTLEQQLNTFVLVKGLGLGVRLEWITKGIGRHDKGILLLWQMR</sequence>
<proteinExistence type="inferred from homology"/>
<dbReference type="InterPro" id="IPR050481">
    <property type="entry name" value="UDP-glycosyltransf_plant"/>
</dbReference>
<reference evidence="2" key="2">
    <citation type="submission" date="2020-07" db="EMBL/GenBank/DDBJ databases">
        <authorList>
            <person name="Vera ALvarez R."/>
            <person name="Arias-Moreno D.M."/>
            <person name="Jimenez-Jacinto V."/>
            <person name="Jimenez-Bremont J.F."/>
            <person name="Swaminathan K."/>
            <person name="Moose S.P."/>
            <person name="Guerrero-Gonzalez M.L."/>
            <person name="Marino-Ramirez L."/>
            <person name="Landsman D."/>
            <person name="Rodriguez-Kessler M."/>
            <person name="Delgado-Sanchez P."/>
        </authorList>
    </citation>
    <scope>NUCLEOTIDE SEQUENCE</scope>
    <source>
        <tissue evidence="2">Cladode</tissue>
    </source>
</reference>
<dbReference type="EMBL" id="GISG01117138">
    <property type="protein sequence ID" value="MBA4640103.1"/>
    <property type="molecule type" value="Transcribed_RNA"/>
</dbReference>
<dbReference type="PANTHER" id="PTHR48048:SF45">
    <property type="entry name" value="GLYCOSYLTRANSFERASE"/>
    <property type="match status" value="1"/>
</dbReference>